<comment type="subcellular location">
    <subcellularLocation>
        <location evidence="1">Cell membrane</location>
        <topology evidence="1">Multi-pass membrane protein</topology>
    </subcellularLocation>
</comment>
<gene>
    <name evidence="10" type="ORF">BGE01nite_07670</name>
</gene>
<dbReference type="InterPro" id="IPR050297">
    <property type="entry name" value="LipidA_mod_glycosyltrf_83"/>
</dbReference>
<dbReference type="GO" id="GO:0009103">
    <property type="term" value="P:lipopolysaccharide biosynthetic process"/>
    <property type="evidence" value="ECO:0007669"/>
    <property type="project" value="UniProtKB-ARBA"/>
</dbReference>
<dbReference type="OrthoDB" id="7375208at2"/>
<feature type="transmembrane region" description="Helical" evidence="8">
    <location>
        <begin position="233"/>
        <end position="250"/>
    </location>
</feature>
<feature type="transmembrane region" description="Helical" evidence="8">
    <location>
        <begin position="366"/>
        <end position="383"/>
    </location>
</feature>
<dbReference type="GO" id="GO:0016763">
    <property type="term" value="F:pentosyltransferase activity"/>
    <property type="evidence" value="ECO:0007669"/>
    <property type="project" value="TreeGrafter"/>
</dbReference>
<evidence type="ECO:0000256" key="8">
    <source>
        <dbReference type="SAM" id="Phobius"/>
    </source>
</evidence>
<organism evidence="10 11">
    <name type="scientific">Brevifollis gellanilyticus</name>
    <dbReference type="NCBI Taxonomy" id="748831"/>
    <lineage>
        <taxon>Bacteria</taxon>
        <taxon>Pseudomonadati</taxon>
        <taxon>Verrucomicrobiota</taxon>
        <taxon>Verrucomicrobiia</taxon>
        <taxon>Verrucomicrobiales</taxon>
        <taxon>Verrucomicrobiaceae</taxon>
    </lineage>
</organism>
<reference evidence="10 11" key="1">
    <citation type="submission" date="2019-07" db="EMBL/GenBank/DDBJ databases">
        <title>Whole genome shotgun sequence of Brevifollis gellanilyticus NBRC 108608.</title>
        <authorList>
            <person name="Hosoyama A."/>
            <person name="Uohara A."/>
            <person name="Ohji S."/>
            <person name="Ichikawa N."/>
        </authorList>
    </citation>
    <scope>NUCLEOTIDE SEQUENCE [LARGE SCALE GENOMIC DNA]</scope>
    <source>
        <strain evidence="10 11">NBRC 108608</strain>
    </source>
</reference>
<feature type="transmembrane region" description="Helical" evidence="8">
    <location>
        <begin position="337"/>
        <end position="354"/>
    </location>
</feature>
<evidence type="ECO:0000256" key="3">
    <source>
        <dbReference type="ARBA" id="ARBA00022676"/>
    </source>
</evidence>
<dbReference type="Pfam" id="PF13231">
    <property type="entry name" value="PMT_2"/>
    <property type="match status" value="1"/>
</dbReference>
<feature type="transmembrane region" description="Helical" evidence="8">
    <location>
        <begin position="16"/>
        <end position="34"/>
    </location>
</feature>
<feature type="transmembrane region" description="Helical" evidence="8">
    <location>
        <begin position="315"/>
        <end position="331"/>
    </location>
</feature>
<keyword evidence="4" id="KW-0808">Transferase</keyword>
<comment type="caution">
    <text evidence="10">The sequence shown here is derived from an EMBL/GenBank/DDBJ whole genome shotgun (WGS) entry which is preliminary data.</text>
</comment>
<evidence type="ECO:0000313" key="10">
    <source>
        <dbReference type="EMBL" id="GEP41476.1"/>
    </source>
</evidence>
<feature type="transmembrane region" description="Helical" evidence="8">
    <location>
        <begin position="162"/>
        <end position="180"/>
    </location>
</feature>
<evidence type="ECO:0000256" key="4">
    <source>
        <dbReference type="ARBA" id="ARBA00022679"/>
    </source>
</evidence>
<dbReference type="GO" id="GO:0005886">
    <property type="term" value="C:plasma membrane"/>
    <property type="evidence" value="ECO:0007669"/>
    <property type="project" value="UniProtKB-SubCell"/>
</dbReference>
<feature type="transmembrane region" description="Helical" evidence="8">
    <location>
        <begin position="282"/>
        <end position="303"/>
    </location>
</feature>
<keyword evidence="11" id="KW-1185">Reference proteome</keyword>
<evidence type="ECO:0000256" key="1">
    <source>
        <dbReference type="ARBA" id="ARBA00004651"/>
    </source>
</evidence>
<keyword evidence="2" id="KW-1003">Cell membrane</keyword>
<keyword evidence="3" id="KW-0328">Glycosyltransferase</keyword>
<dbReference type="Proteomes" id="UP000321577">
    <property type="component" value="Unassembled WGS sequence"/>
</dbReference>
<dbReference type="EMBL" id="BKAG01000003">
    <property type="protein sequence ID" value="GEP41476.1"/>
    <property type="molecule type" value="Genomic_DNA"/>
</dbReference>
<keyword evidence="5 8" id="KW-0812">Transmembrane</keyword>
<dbReference type="PANTHER" id="PTHR33908">
    <property type="entry name" value="MANNOSYLTRANSFERASE YKCB-RELATED"/>
    <property type="match status" value="1"/>
</dbReference>
<feature type="domain" description="Glycosyltransferase RgtA/B/C/D-like" evidence="9">
    <location>
        <begin position="94"/>
        <end position="247"/>
    </location>
</feature>
<dbReference type="PANTHER" id="PTHR33908:SF11">
    <property type="entry name" value="MEMBRANE PROTEIN"/>
    <property type="match status" value="1"/>
</dbReference>
<sequence>MPDPVLPRDVSRSSDLPLFVVILLVTFAALWVFCSQTGVLQSDLGGDPDEAAHAVTALMIRDYVVDGLGQGQMPMKFAKDYYEHYPRVALGHFPPFYYLVAGPVLMLRDSPEALFLLQAFLMAVLVAQTWLLGRRFLPSWLAAVAAMLGCALPLSLKLVQHIMSDVLLAVLCLWAVFAWVSYLREPTVKKALWWGCIAAAAILTKGSGMLLCVLPPMATLLTGQWRLIKTPSWWCAALPVGLLAGPWMLYSTKISKEGMTDKTPVQYVVEAIPYYLNSMPLVFGWGLTVLGIFGILVSIRNAVRNRAVTAEAATLWALMAGTSAILVLVPVGLTTRYLLTLMPVVMLAAAYGAQHVMRFLSYRSQLIAGTVILLVGFYLVAALPEKEVHGFAEAARLAGPPTVGEPEENWLISSDPRGEGAVVAAGAFQSDLRAPSHLHVYRGGQQLASSDWMGRGYKTAADTPEAVLRLLDDRKITWVMVDLSVADNLRRSHDRLLEQAMKGAGAAWKLVREQEVVRRPGQKGQLLVYQRQSGVAL</sequence>
<dbReference type="RefSeq" id="WP_146848933.1">
    <property type="nucleotide sequence ID" value="NZ_BKAG01000003.1"/>
</dbReference>
<name>A0A512M419_9BACT</name>
<dbReference type="AlphaFoldDB" id="A0A512M419"/>
<accession>A0A512M419</accession>
<proteinExistence type="predicted"/>
<evidence type="ECO:0000256" key="7">
    <source>
        <dbReference type="ARBA" id="ARBA00023136"/>
    </source>
</evidence>
<feature type="transmembrane region" description="Helical" evidence="8">
    <location>
        <begin position="192"/>
        <end position="221"/>
    </location>
</feature>
<evidence type="ECO:0000313" key="11">
    <source>
        <dbReference type="Proteomes" id="UP000321577"/>
    </source>
</evidence>
<keyword evidence="6 8" id="KW-1133">Transmembrane helix</keyword>
<feature type="transmembrane region" description="Helical" evidence="8">
    <location>
        <begin position="137"/>
        <end position="155"/>
    </location>
</feature>
<keyword evidence="7 8" id="KW-0472">Membrane</keyword>
<evidence type="ECO:0000256" key="2">
    <source>
        <dbReference type="ARBA" id="ARBA00022475"/>
    </source>
</evidence>
<dbReference type="InterPro" id="IPR038731">
    <property type="entry name" value="RgtA/B/C-like"/>
</dbReference>
<protein>
    <recommendedName>
        <fullName evidence="9">Glycosyltransferase RgtA/B/C/D-like domain-containing protein</fullName>
    </recommendedName>
</protein>
<evidence type="ECO:0000256" key="6">
    <source>
        <dbReference type="ARBA" id="ARBA00022989"/>
    </source>
</evidence>
<evidence type="ECO:0000256" key="5">
    <source>
        <dbReference type="ARBA" id="ARBA00022692"/>
    </source>
</evidence>
<evidence type="ECO:0000259" key="9">
    <source>
        <dbReference type="Pfam" id="PF13231"/>
    </source>
</evidence>
<feature type="transmembrane region" description="Helical" evidence="8">
    <location>
        <begin position="113"/>
        <end position="131"/>
    </location>
</feature>